<dbReference type="InterPro" id="IPR050385">
    <property type="entry name" value="Archaeal_FAD_synthase"/>
</dbReference>
<gene>
    <name evidence="4" type="ORF">N47_H22820</name>
</gene>
<dbReference type="PANTHER" id="PTHR43793:SF1">
    <property type="entry name" value="FAD SYNTHASE"/>
    <property type="match status" value="1"/>
</dbReference>
<keyword evidence="1 4" id="KW-0808">Transferase</keyword>
<dbReference type="EMBL" id="FR695866">
    <property type="protein sequence ID" value="CBX27460.1"/>
    <property type="molecule type" value="Genomic_DNA"/>
</dbReference>
<protein>
    <submittedName>
        <fullName evidence="4">Glycerol-3-phosphate cytidylyltransferase</fullName>
    </submittedName>
</protein>
<dbReference type="Gene3D" id="3.40.50.620">
    <property type="entry name" value="HUPs"/>
    <property type="match status" value="1"/>
</dbReference>
<evidence type="ECO:0000313" key="4">
    <source>
        <dbReference type="EMBL" id="CBX27460.1"/>
    </source>
</evidence>
<dbReference type="GO" id="GO:0016779">
    <property type="term" value="F:nucleotidyltransferase activity"/>
    <property type="evidence" value="ECO:0007669"/>
    <property type="project" value="UniProtKB-KW"/>
</dbReference>
<evidence type="ECO:0000256" key="2">
    <source>
        <dbReference type="ARBA" id="ARBA00022695"/>
    </source>
</evidence>
<dbReference type="InterPro" id="IPR004821">
    <property type="entry name" value="Cyt_trans-like"/>
</dbReference>
<keyword evidence="2 4" id="KW-0548">Nucleotidyltransferase</keyword>
<accession>E1YA66</accession>
<dbReference type="Pfam" id="PF01467">
    <property type="entry name" value="CTP_transf_like"/>
    <property type="match status" value="1"/>
</dbReference>
<dbReference type="PANTHER" id="PTHR43793">
    <property type="entry name" value="FAD SYNTHASE"/>
    <property type="match status" value="1"/>
</dbReference>
<reference evidence="4" key="1">
    <citation type="journal article" date="2011" name="Environ. Microbiol.">
        <title>Genomic insights into the metabolic potential of the polycyclic aromatic hydrocarbon degrading sulfate-reducing Deltaproteobacterium N47.</title>
        <authorList>
            <person name="Bergmann F."/>
            <person name="Selesi D."/>
            <person name="Weinmaier T."/>
            <person name="Tischler P."/>
            <person name="Rattei T."/>
            <person name="Meckenstock R.U."/>
        </authorList>
    </citation>
    <scope>NUCLEOTIDE SEQUENCE</scope>
</reference>
<sequence length="131" mass="15169">MKERVITFGTFDVFHVGHLRILERARKFGNYLMVGVSTDALNFSKKGRIPFYNQDERMEIISALSCVDEVFLEESLELKRHYINIYKADVLVMGDDWAGKFDEFKDICSVIYLPRTPSISTTAVIEKIRIP</sequence>
<evidence type="ECO:0000256" key="1">
    <source>
        <dbReference type="ARBA" id="ARBA00022679"/>
    </source>
</evidence>
<dbReference type="AlphaFoldDB" id="E1YA66"/>
<dbReference type="InterPro" id="IPR014729">
    <property type="entry name" value="Rossmann-like_a/b/a_fold"/>
</dbReference>
<dbReference type="SUPFAM" id="SSF52374">
    <property type="entry name" value="Nucleotidylyl transferase"/>
    <property type="match status" value="1"/>
</dbReference>
<evidence type="ECO:0000259" key="3">
    <source>
        <dbReference type="Pfam" id="PF01467"/>
    </source>
</evidence>
<name>E1YA66_9BACT</name>
<dbReference type="NCBIfam" id="TIGR00125">
    <property type="entry name" value="cyt_tran_rel"/>
    <property type="match status" value="1"/>
</dbReference>
<proteinExistence type="predicted"/>
<organism evidence="4">
    <name type="scientific">uncultured Desulfobacterium sp</name>
    <dbReference type="NCBI Taxonomy" id="201089"/>
    <lineage>
        <taxon>Bacteria</taxon>
        <taxon>Pseudomonadati</taxon>
        <taxon>Thermodesulfobacteriota</taxon>
        <taxon>Desulfobacteria</taxon>
        <taxon>Desulfobacterales</taxon>
        <taxon>Desulfobacteriaceae</taxon>
        <taxon>Desulfobacterium</taxon>
        <taxon>environmental samples</taxon>
    </lineage>
</organism>
<feature type="domain" description="Cytidyltransferase-like" evidence="3">
    <location>
        <begin position="6"/>
        <end position="126"/>
    </location>
</feature>